<reference evidence="3" key="1">
    <citation type="submission" date="2016-10" db="EMBL/GenBank/DDBJ databases">
        <authorList>
            <person name="Varghese N."/>
            <person name="Submissions S."/>
        </authorList>
    </citation>
    <scope>NUCLEOTIDE SEQUENCE [LARGE SCALE GENOMIC DNA]</scope>
    <source>
        <strain evidence="3">DSM 25055</strain>
    </source>
</reference>
<evidence type="ECO:0000256" key="1">
    <source>
        <dbReference type="SAM" id="MobiDB-lite"/>
    </source>
</evidence>
<dbReference type="Proteomes" id="UP000199114">
    <property type="component" value="Unassembled WGS sequence"/>
</dbReference>
<accession>A0A1H9JY62</accession>
<name>A0A1H9JY62_9EURY</name>
<dbReference type="EMBL" id="FOFD01000003">
    <property type="protein sequence ID" value="SEQ91653.1"/>
    <property type="molecule type" value="Genomic_DNA"/>
</dbReference>
<feature type="compositionally biased region" description="Gly residues" evidence="1">
    <location>
        <begin position="21"/>
        <end position="31"/>
    </location>
</feature>
<sequence>MALKTAFSFDSDRRRDVAGANAGGGPTGFGGRCDRSDHLGHRTVLERPADACSRDVIFDTVVSRTYPI</sequence>
<organism evidence="2 3">
    <name type="scientific">Natrinema salaciae</name>
    <dbReference type="NCBI Taxonomy" id="1186196"/>
    <lineage>
        <taxon>Archaea</taxon>
        <taxon>Methanobacteriati</taxon>
        <taxon>Methanobacteriota</taxon>
        <taxon>Stenosarchaea group</taxon>
        <taxon>Halobacteria</taxon>
        <taxon>Halobacteriales</taxon>
        <taxon>Natrialbaceae</taxon>
        <taxon>Natrinema</taxon>
    </lineage>
</organism>
<protein>
    <submittedName>
        <fullName evidence="2">Uncharacterized protein</fullName>
    </submittedName>
</protein>
<gene>
    <name evidence="2" type="ORF">SAMN04489841_2727</name>
</gene>
<dbReference type="AlphaFoldDB" id="A0A1H9JY62"/>
<evidence type="ECO:0000313" key="3">
    <source>
        <dbReference type="Proteomes" id="UP000199114"/>
    </source>
</evidence>
<keyword evidence="3" id="KW-1185">Reference proteome</keyword>
<feature type="region of interest" description="Disordered" evidence="1">
    <location>
        <begin position="15"/>
        <end position="34"/>
    </location>
</feature>
<evidence type="ECO:0000313" key="2">
    <source>
        <dbReference type="EMBL" id="SEQ91653.1"/>
    </source>
</evidence>
<proteinExistence type="predicted"/>